<evidence type="ECO:0000256" key="16">
    <source>
        <dbReference type="PIRSR" id="PIRSR606309-2"/>
    </source>
</evidence>
<organism evidence="20 21">
    <name type="scientific">Aquicella siphonis</name>
    <dbReference type="NCBI Taxonomy" id="254247"/>
    <lineage>
        <taxon>Bacteria</taxon>
        <taxon>Pseudomonadati</taxon>
        <taxon>Pseudomonadota</taxon>
        <taxon>Gammaproteobacteria</taxon>
        <taxon>Legionellales</taxon>
        <taxon>Coxiellaceae</taxon>
        <taxon>Aquicella</taxon>
    </lineage>
</organism>
<evidence type="ECO:0000256" key="5">
    <source>
        <dbReference type="ARBA" id="ARBA00022695"/>
    </source>
</evidence>
<feature type="binding site" evidence="17">
    <location>
        <position position="7"/>
    </location>
    <ligand>
        <name>a divalent metal cation</name>
        <dbReference type="ChEBI" id="CHEBI:60240"/>
        <label>1</label>
        <note>catalytic</note>
    </ligand>
</feature>
<feature type="binding site" evidence="16">
    <location>
        <position position="158"/>
    </location>
    <ligand>
        <name>substrate</name>
    </ligand>
</feature>
<protein>
    <recommendedName>
        <fullName evidence="3 18">DNA polymerase III subunit epsilon</fullName>
        <ecNumber evidence="2 18">2.7.7.7</ecNumber>
    </recommendedName>
</protein>
<dbReference type="InterPro" id="IPR036397">
    <property type="entry name" value="RNaseH_sf"/>
</dbReference>
<reference evidence="20 21" key="1">
    <citation type="submission" date="2019-08" db="EMBL/GenBank/DDBJ databases">
        <authorList>
            <person name="Guy L."/>
        </authorList>
    </citation>
    <scope>NUCLEOTIDE SEQUENCE [LARGE SCALE GENOMIC DNA]</scope>
    <source>
        <strain evidence="20 21">SGT-108</strain>
    </source>
</reference>
<evidence type="ECO:0000256" key="13">
    <source>
        <dbReference type="ARBA" id="ARBA00023211"/>
    </source>
</evidence>
<comment type="subunit">
    <text evidence="18">DNA polymerase III contains a core (composed of alpha, epsilon and theta chains) that associates with a tau subunit. This core dimerizes to form the POLIII' complex. PolIII' associates with the gamma complex (composed of gamma, delta, delta', psi and chi chains) and with the beta chain to form the complete DNA polymerase III complex.</text>
</comment>
<evidence type="ECO:0000256" key="10">
    <source>
        <dbReference type="ARBA" id="ARBA00022839"/>
    </source>
</evidence>
<evidence type="ECO:0000256" key="18">
    <source>
        <dbReference type="RuleBase" id="RU364087"/>
    </source>
</evidence>
<keyword evidence="21" id="KW-1185">Reference proteome</keyword>
<sequence length="234" mass="26618">MRQIILDTETTGLRIEDGHRIIEIGCLEMVDRKLTGNHFHHFINPEREVEAGALAVHGLSNEFLHNKPLFKEIVKELMDFISGAELIIHNAPFDLSFLNNELLLTRERWKAVADYCNVIDTLQLARQMHPGQRNSLDALCKRYGVDNSKRDLHGALLDAHLLAQVYLAMTGGQGSFFDAAAETRDAQTQSSGTAHTRRIQNHKLIIMRAAETELKDHELYLQLLQKQGKCIWND</sequence>
<proteinExistence type="predicted"/>
<dbReference type="Gene3D" id="3.30.420.10">
    <property type="entry name" value="Ribonuclease H-like superfamily/Ribonuclease H"/>
    <property type="match status" value="1"/>
</dbReference>
<dbReference type="SMART" id="SM00479">
    <property type="entry name" value="EXOIII"/>
    <property type="match status" value="1"/>
</dbReference>
<feature type="binding site" evidence="17">
    <location>
        <position position="9"/>
    </location>
    <ligand>
        <name>a divalent metal cation</name>
        <dbReference type="ChEBI" id="CHEBI:60240"/>
        <label>1</label>
        <note>catalytic</note>
    </ligand>
</feature>
<feature type="domain" description="Exonuclease" evidence="19">
    <location>
        <begin position="2"/>
        <end position="175"/>
    </location>
</feature>
<keyword evidence="4 18" id="KW-0808">Transferase</keyword>
<comment type="function">
    <text evidence="18">DNA polymerase III is a complex, multichain enzyme responsible for most of the replicative synthesis in bacteria. The epsilon subunit contain the editing function and is a proofreading 3'-5' exonuclease.</text>
</comment>
<evidence type="ECO:0000256" key="7">
    <source>
        <dbReference type="ARBA" id="ARBA00022722"/>
    </source>
</evidence>
<feature type="active site" description="Proton acceptor" evidence="15">
    <location>
        <position position="153"/>
    </location>
</feature>
<accession>A0A5E4PHE1</accession>
<evidence type="ECO:0000313" key="20">
    <source>
        <dbReference type="EMBL" id="VVC75872.1"/>
    </source>
</evidence>
<comment type="cofactor">
    <cofactor evidence="17">
        <name>Mg(2+)</name>
        <dbReference type="ChEBI" id="CHEBI:18420"/>
    </cofactor>
    <cofactor evidence="17">
        <name>Mn(2+)</name>
        <dbReference type="ChEBI" id="CHEBI:29035"/>
    </cofactor>
    <text evidence="17">Binds 2 divalent metal cations. Magnesium or manganese.</text>
</comment>
<feature type="binding site" evidence="16">
    <location>
        <position position="7"/>
    </location>
    <ligand>
        <name>substrate</name>
    </ligand>
</feature>
<evidence type="ECO:0000259" key="19">
    <source>
        <dbReference type="SMART" id="SM00479"/>
    </source>
</evidence>
<dbReference type="GO" id="GO:0008408">
    <property type="term" value="F:3'-5' exonuclease activity"/>
    <property type="evidence" value="ECO:0007669"/>
    <property type="project" value="TreeGrafter"/>
</dbReference>
<evidence type="ECO:0000256" key="15">
    <source>
        <dbReference type="PIRSR" id="PIRSR606309-1"/>
    </source>
</evidence>
<dbReference type="OrthoDB" id="9804290at2"/>
<evidence type="ECO:0000256" key="12">
    <source>
        <dbReference type="ARBA" id="ARBA00022932"/>
    </source>
</evidence>
<evidence type="ECO:0000256" key="4">
    <source>
        <dbReference type="ARBA" id="ARBA00022679"/>
    </source>
</evidence>
<evidence type="ECO:0000256" key="6">
    <source>
        <dbReference type="ARBA" id="ARBA00022705"/>
    </source>
</evidence>
<gene>
    <name evidence="18 20" type="primary">dnaQ</name>
    <name evidence="20" type="ORF">AQUSIP_11730</name>
</gene>
<keyword evidence="5 18" id="KW-0548">Nucleotidyltransferase</keyword>
<evidence type="ECO:0000256" key="14">
    <source>
        <dbReference type="ARBA" id="ARBA00049244"/>
    </source>
</evidence>
<dbReference type="NCBIfam" id="NF004316">
    <property type="entry name" value="PRK05711.1"/>
    <property type="match status" value="1"/>
</dbReference>
<dbReference type="PANTHER" id="PTHR30231">
    <property type="entry name" value="DNA POLYMERASE III SUBUNIT EPSILON"/>
    <property type="match status" value="1"/>
</dbReference>
<dbReference type="KEGG" id="asip:AQUSIP_11730"/>
<dbReference type="GO" id="GO:0046872">
    <property type="term" value="F:metal ion binding"/>
    <property type="evidence" value="ECO:0007669"/>
    <property type="project" value="UniProtKB-KW"/>
</dbReference>
<keyword evidence="11 17" id="KW-0460">Magnesium</keyword>
<evidence type="ECO:0000256" key="2">
    <source>
        <dbReference type="ARBA" id="ARBA00012417"/>
    </source>
</evidence>
<keyword evidence="13 17" id="KW-0464">Manganese</keyword>
<keyword evidence="6 18" id="KW-0235">DNA replication</keyword>
<dbReference type="CDD" id="cd06131">
    <property type="entry name" value="DNA_pol_III_epsilon_Ecoli_like"/>
    <property type="match status" value="1"/>
</dbReference>
<evidence type="ECO:0000256" key="17">
    <source>
        <dbReference type="PIRSR" id="PIRSR606309-3"/>
    </source>
</evidence>
<dbReference type="AlphaFoldDB" id="A0A5E4PHE1"/>
<dbReference type="NCBIfam" id="TIGR00573">
    <property type="entry name" value="dnaq"/>
    <property type="match status" value="1"/>
</dbReference>
<keyword evidence="10 18" id="KW-0269">Exonuclease</keyword>
<evidence type="ECO:0000256" key="11">
    <source>
        <dbReference type="ARBA" id="ARBA00022842"/>
    </source>
</evidence>
<dbReference type="FunFam" id="3.30.420.10:FF:000012">
    <property type="entry name" value="DNA polymerase III subunit epsilon"/>
    <property type="match status" value="1"/>
</dbReference>
<keyword evidence="7 18" id="KW-0540">Nuclease</keyword>
<dbReference type="Pfam" id="PF00929">
    <property type="entry name" value="RNase_T"/>
    <property type="match status" value="1"/>
</dbReference>
<dbReference type="GO" id="GO:0003677">
    <property type="term" value="F:DNA binding"/>
    <property type="evidence" value="ECO:0007669"/>
    <property type="project" value="InterPro"/>
</dbReference>
<evidence type="ECO:0000313" key="21">
    <source>
        <dbReference type="Proteomes" id="UP000324194"/>
    </source>
</evidence>
<dbReference type="PANTHER" id="PTHR30231:SF41">
    <property type="entry name" value="DNA POLYMERASE III SUBUNIT EPSILON"/>
    <property type="match status" value="1"/>
</dbReference>
<comment type="catalytic activity">
    <reaction evidence="14 18">
        <text>DNA(n) + a 2'-deoxyribonucleoside 5'-triphosphate = DNA(n+1) + diphosphate</text>
        <dbReference type="Rhea" id="RHEA:22508"/>
        <dbReference type="Rhea" id="RHEA-COMP:17339"/>
        <dbReference type="Rhea" id="RHEA-COMP:17340"/>
        <dbReference type="ChEBI" id="CHEBI:33019"/>
        <dbReference type="ChEBI" id="CHEBI:61560"/>
        <dbReference type="ChEBI" id="CHEBI:173112"/>
        <dbReference type="EC" id="2.7.7.7"/>
    </reaction>
</comment>
<feature type="binding site" evidence="16">
    <location>
        <position position="57"/>
    </location>
    <ligand>
        <name>substrate</name>
    </ligand>
</feature>
<dbReference type="EC" id="2.7.7.7" evidence="2 18"/>
<evidence type="ECO:0000256" key="8">
    <source>
        <dbReference type="ARBA" id="ARBA00022723"/>
    </source>
</evidence>
<dbReference type="InterPro" id="IPR006309">
    <property type="entry name" value="DnaQ_proteo"/>
</dbReference>
<keyword evidence="9 18" id="KW-0378">Hydrolase</keyword>
<evidence type="ECO:0000256" key="1">
    <source>
        <dbReference type="ARBA" id="ARBA00001936"/>
    </source>
</evidence>
<dbReference type="InterPro" id="IPR012337">
    <property type="entry name" value="RNaseH-like_sf"/>
</dbReference>
<name>A0A5E4PHE1_9COXI</name>
<dbReference type="InterPro" id="IPR006054">
    <property type="entry name" value="DnaQ"/>
</dbReference>
<dbReference type="GO" id="GO:0005829">
    <property type="term" value="C:cytosol"/>
    <property type="evidence" value="ECO:0007669"/>
    <property type="project" value="TreeGrafter"/>
</dbReference>
<keyword evidence="12 18" id="KW-0239">DNA-directed DNA polymerase</keyword>
<evidence type="ECO:0000256" key="9">
    <source>
        <dbReference type="ARBA" id="ARBA00022801"/>
    </source>
</evidence>
<dbReference type="NCBIfam" id="TIGR01406">
    <property type="entry name" value="dnaQ_proteo"/>
    <property type="match status" value="1"/>
</dbReference>
<feature type="binding site" evidence="16">
    <location>
        <position position="9"/>
    </location>
    <ligand>
        <name>substrate</name>
    </ligand>
</feature>
<dbReference type="Proteomes" id="UP000324194">
    <property type="component" value="Chromosome 1"/>
</dbReference>
<dbReference type="RefSeq" id="WP_148339142.1">
    <property type="nucleotide sequence ID" value="NZ_LR699119.1"/>
</dbReference>
<keyword evidence="8 17" id="KW-0479">Metal-binding</keyword>
<comment type="cofactor">
    <cofactor evidence="1 18">
        <name>Mn(2+)</name>
        <dbReference type="ChEBI" id="CHEBI:29035"/>
    </cofactor>
</comment>
<dbReference type="GO" id="GO:0003887">
    <property type="term" value="F:DNA-directed DNA polymerase activity"/>
    <property type="evidence" value="ECO:0007669"/>
    <property type="project" value="UniProtKB-KW"/>
</dbReference>
<feature type="binding site" evidence="17">
    <location>
        <position position="158"/>
    </location>
    <ligand>
        <name>a divalent metal cation</name>
        <dbReference type="ChEBI" id="CHEBI:60240"/>
        <label>1</label>
        <note>catalytic</note>
    </ligand>
</feature>
<dbReference type="GO" id="GO:0045004">
    <property type="term" value="P:DNA replication proofreading"/>
    <property type="evidence" value="ECO:0007669"/>
    <property type="project" value="TreeGrafter"/>
</dbReference>
<dbReference type="SUPFAM" id="SSF53098">
    <property type="entry name" value="Ribonuclease H-like"/>
    <property type="match status" value="1"/>
</dbReference>
<evidence type="ECO:0000256" key="3">
    <source>
        <dbReference type="ARBA" id="ARBA00020352"/>
    </source>
</evidence>
<dbReference type="InterPro" id="IPR013520">
    <property type="entry name" value="Ribonucl_H"/>
</dbReference>
<dbReference type="EMBL" id="LR699119">
    <property type="protein sequence ID" value="VVC75872.1"/>
    <property type="molecule type" value="Genomic_DNA"/>
</dbReference>